<proteinExistence type="predicted"/>
<dbReference type="OrthoDB" id="7616184at2759"/>
<protein>
    <submittedName>
        <fullName evidence="2">Uncharacterized protein</fullName>
    </submittedName>
</protein>
<name>A0A151X1V0_9HYME</name>
<dbReference type="Proteomes" id="UP000075809">
    <property type="component" value="Unassembled WGS sequence"/>
</dbReference>
<reference evidence="2 3" key="1">
    <citation type="submission" date="2015-09" db="EMBL/GenBank/DDBJ databases">
        <title>Trachymyrmex zeteki WGS genome.</title>
        <authorList>
            <person name="Nygaard S."/>
            <person name="Hu H."/>
            <person name="Boomsma J."/>
            <person name="Zhang G."/>
        </authorList>
    </citation>
    <scope>NUCLEOTIDE SEQUENCE [LARGE SCALE GENOMIC DNA]</scope>
    <source>
        <strain evidence="2">Tzet28-1</strain>
        <tissue evidence="2">Whole body</tissue>
    </source>
</reference>
<evidence type="ECO:0000256" key="1">
    <source>
        <dbReference type="SAM" id="MobiDB-lite"/>
    </source>
</evidence>
<gene>
    <name evidence="2" type="ORF">ALC60_06895</name>
</gene>
<evidence type="ECO:0000313" key="3">
    <source>
        <dbReference type="Proteomes" id="UP000075809"/>
    </source>
</evidence>
<dbReference type="AlphaFoldDB" id="A0A151X1V0"/>
<sequence>MHGGRGVCQWCARSSPVETRQNPRPRTTTIVIPNIATINSSTSNNKNNDINNVGGRRILSDDDNNDDKGIFVGRSYKNPVTGNNKNIRNISGRRGVTCARRRRRRRRCCYYCRAVLSTAALSRHDAAAGDGWSRAVVERK</sequence>
<dbReference type="EMBL" id="KQ982585">
    <property type="protein sequence ID" value="KYQ54348.1"/>
    <property type="molecule type" value="Genomic_DNA"/>
</dbReference>
<accession>A0A151X1V0</accession>
<dbReference type="KEGG" id="mzt:108723718"/>
<evidence type="ECO:0000313" key="2">
    <source>
        <dbReference type="EMBL" id="KYQ54348.1"/>
    </source>
</evidence>
<feature type="region of interest" description="Disordered" evidence="1">
    <location>
        <begin position="40"/>
        <end position="66"/>
    </location>
</feature>
<feature type="compositionally biased region" description="Low complexity" evidence="1">
    <location>
        <begin position="40"/>
        <end position="52"/>
    </location>
</feature>
<organism evidence="2 3">
    <name type="scientific">Mycetomoellerius zeteki</name>
    <dbReference type="NCBI Taxonomy" id="64791"/>
    <lineage>
        <taxon>Eukaryota</taxon>
        <taxon>Metazoa</taxon>
        <taxon>Ecdysozoa</taxon>
        <taxon>Arthropoda</taxon>
        <taxon>Hexapoda</taxon>
        <taxon>Insecta</taxon>
        <taxon>Pterygota</taxon>
        <taxon>Neoptera</taxon>
        <taxon>Endopterygota</taxon>
        <taxon>Hymenoptera</taxon>
        <taxon>Apocrita</taxon>
        <taxon>Aculeata</taxon>
        <taxon>Formicoidea</taxon>
        <taxon>Formicidae</taxon>
        <taxon>Myrmicinae</taxon>
        <taxon>Mycetomoellerius</taxon>
    </lineage>
</organism>
<keyword evidence="3" id="KW-1185">Reference proteome</keyword>